<dbReference type="Proteomes" id="UP000320231">
    <property type="component" value="Chromosome"/>
</dbReference>
<sequence length="82" mass="9489">MNNAFGVIYVAFGRVYLAQALFSLQTLRKFNPNLSVCIVTNVPDVEISDINVIVKYFDEPSSHSRFYKTDLYELSPFEKQYL</sequence>
<evidence type="ECO:0000313" key="2">
    <source>
        <dbReference type="Proteomes" id="UP000320231"/>
    </source>
</evidence>
<organism evidence="1 2">
    <name type="scientific">Vreelandella sulfidaeris</name>
    <dbReference type="NCBI Taxonomy" id="115553"/>
    <lineage>
        <taxon>Bacteria</taxon>
        <taxon>Pseudomonadati</taxon>
        <taxon>Pseudomonadota</taxon>
        <taxon>Gammaproteobacteria</taxon>
        <taxon>Oceanospirillales</taxon>
        <taxon>Halomonadaceae</taxon>
        <taxon>Vreelandella</taxon>
    </lineage>
</organism>
<reference evidence="1 2" key="1">
    <citation type="journal article" date="2019" name="Microbiol. Resour. Announc.">
        <title>Complete Genome Sequence of Halomonas sulfidaeris Strain Esulfide1 Isolated from a Metal Sulfide Rock at a Depth of 2,200 Meters, Obtained Using Nanopore Sequencing.</title>
        <authorList>
            <person name="Saito M."/>
            <person name="Nishigata A."/>
            <person name="Galipon J."/>
            <person name="Arakawa K."/>
        </authorList>
    </citation>
    <scope>NUCLEOTIDE SEQUENCE [LARGE SCALE GENOMIC DNA]</scope>
    <source>
        <strain evidence="1 2">ATCC BAA-803</strain>
    </source>
</reference>
<dbReference type="AlphaFoldDB" id="A0A455UFM6"/>
<dbReference type="SUPFAM" id="SSF53448">
    <property type="entry name" value="Nucleotide-diphospho-sugar transferases"/>
    <property type="match status" value="1"/>
</dbReference>
<proteinExistence type="predicted"/>
<dbReference type="KEGG" id="hsr:HSBAA_63780"/>
<protein>
    <submittedName>
        <fullName evidence="1">Uncharacterized protein</fullName>
    </submittedName>
</protein>
<dbReference type="InterPro" id="IPR029044">
    <property type="entry name" value="Nucleotide-diphossugar_trans"/>
</dbReference>
<accession>A0A455UFM6</accession>
<evidence type="ECO:0000313" key="1">
    <source>
        <dbReference type="EMBL" id="BBI65072.1"/>
    </source>
</evidence>
<dbReference type="EMBL" id="AP019514">
    <property type="protein sequence ID" value="BBI65072.1"/>
    <property type="molecule type" value="Genomic_DNA"/>
</dbReference>
<name>A0A455UFM6_9GAMM</name>
<gene>
    <name evidence="1" type="ORF">HSBAA_63780</name>
</gene>